<evidence type="ECO:0000313" key="17">
    <source>
        <dbReference type="EMBL" id="MFC2924575.1"/>
    </source>
</evidence>
<feature type="binding site" evidence="14">
    <location>
        <begin position="231"/>
        <end position="233"/>
    </location>
    <ligand>
        <name>4-CDP-2-C-methyl-D-erythritol 2-phosphate</name>
        <dbReference type="ChEBI" id="CHEBI:57919"/>
    </ligand>
</feature>
<dbReference type="Gene3D" id="3.30.1330.50">
    <property type="entry name" value="2-C-methyl-D-erythritol 2,4-cyclodiphosphate synthase"/>
    <property type="match status" value="1"/>
</dbReference>
<evidence type="ECO:0000256" key="6">
    <source>
        <dbReference type="ARBA" id="ARBA00008480"/>
    </source>
</evidence>
<dbReference type="PANTHER" id="PTHR43181:SF1">
    <property type="entry name" value="2-C-METHYL-D-ERYTHRITOL 2,4-CYCLODIPHOSPHATE SYNTHASE, CHLOROPLASTIC"/>
    <property type="match status" value="1"/>
</dbReference>
<dbReference type="NCBIfam" id="TIGR00151">
    <property type="entry name" value="ispF"/>
    <property type="match status" value="1"/>
</dbReference>
<comment type="catalytic activity">
    <reaction evidence="1 14">
        <text>4-CDP-2-C-methyl-D-erythritol 2-phosphate = 2-C-methyl-D-erythritol 2,4-cyclic diphosphate + CMP</text>
        <dbReference type="Rhea" id="RHEA:23864"/>
        <dbReference type="ChEBI" id="CHEBI:57919"/>
        <dbReference type="ChEBI" id="CHEBI:58483"/>
        <dbReference type="ChEBI" id="CHEBI:60377"/>
        <dbReference type="EC" id="4.6.1.12"/>
    </reaction>
</comment>
<comment type="similarity">
    <text evidence="7">Belongs to the IspD/TarI cytidylyltransferase family. IspD subfamily.</text>
</comment>
<feature type="binding site" evidence="14">
    <location>
        <begin position="355"/>
        <end position="358"/>
    </location>
    <ligand>
        <name>4-CDP-2-C-methyl-D-erythritol 2-phosphate</name>
        <dbReference type="ChEBI" id="CHEBI:57919"/>
    </ligand>
</feature>
<accession>A0ABV6ZT26</accession>
<dbReference type="Pfam" id="PF02464">
    <property type="entry name" value="CinA"/>
    <property type="match status" value="1"/>
</dbReference>
<feature type="region of interest" description="2-C-methyl-D-erythritol 4-phosphate cytidylyltransferase" evidence="14">
    <location>
        <begin position="1"/>
        <end position="224"/>
    </location>
</feature>
<feature type="binding site" evidence="14">
    <location>
        <position position="362"/>
    </location>
    <ligand>
        <name>4-CDP-2-C-methyl-D-erythritol 2-phosphate</name>
        <dbReference type="ChEBI" id="CHEBI:57919"/>
    </ligand>
</feature>
<dbReference type="PANTHER" id="PTHR43181">
    <property type="entry name" value="2-C-METHYL-D-ERYTHRITOL 2,4-CYCLODIPHOSPHATE SYNTHASE, CHLOROPLASTIC"/>
    <property type="match status" value="1"/>
</dbReference>
<organism evidence="17 18">
    <name type="scientific">Hyphobacterium vulgare</name>
    <dbReference type="NCBI Taxonomy" id="1736751"/>
    <lineage>
        <taxon>Bacteria</taxon>
        <taxon>Pseudomonadati</taxon>
        <taxon>Pseudomonadota</taxon>
        <taxon>Alphaproteobacteria</taxon>
        <taxon>Maricaulales</taxon>
        <taxon>Maricaulaceae</taxon>
        <taxon>Hyphobacterium</taxon>
    </lineage>
</organism>
<feature type="domain" description="2-C-methyl-D-erythritol 2,4-cyclodiphosphate synthase" evidence="16">
    <location>
        <begin position="226"/>
        <end position="377"/>
    </location>
</feature>
<feature type="binding site" evidence="14">
    <location>
        <begin position="279"/>
        <end position="281"/>
    </location>
    <ligand>
        <name>4-CDP-2-C-methyl-D-erythritol 2-phosphate</name>
        <dbReference type="ChEBI" id="CHEBI:57919"/>
    </ligand>
</feature>
<dbReference type="NCBIfam" id="NF006899">
    <property type="entry name" value="PRK09382.1"/>
    <property type="match status" value="1"/>
</dbReference>
<comment type="pathway">
    <text evidence="5 14">Isoprenoid biosynthesis; isopentenyl diphosphate biosynthesis via DXP pathway; isopentenyl diphosphate from 1-deoxy-D-xylulose 5-phosphate: step 2/6.</text>
</comment>
<dbReference type="EMBL" id="JBHRSV010000001">
    <property type="protein sequence ID" value="MFC2924575.1"/>
    <property type="molecule type" value="Genomic_DNA"/>
</dbReference>
<feature type="binding site" evidence="14">
    <location>
        <position position="365"/>
    </location>
    <ligand>
        <name>4-CDP-2-C-methyl-D-erythritol 2-phosphate</name>
        <dbReference type="ChEBI" id="CHEBI:57919"/>
    </ligand>
</feature>
<dbReference type="SUPFAM" id="SSF142433">
    <property type="entry name" value="CinA-like"/>
    <property type="match status" value="1"/>
</dbReference>
<evidence type="ECO:0000256" key="10">
    <source>
        <dbReference type="ARBA" id="ARBA00022723"/>
    </source>
</evidence>
<keyword evidence="8 14" id="KW-0808">Transferase</keyword>
<keyword evidence="10 14" id="KW-0479">Metal-binding</keyword>
<dbReference type="InterPro" id="IPR036653">
    <property type="entry name" value="CinA-like_C"/>
</dbReference>
<dbReference type="InterPro" id="IPR029044">
    <property type="entry name" value="Nucleotide-diphossugar_trans"/>
</dbReference>
<dbReference type="NCBIfam" id="TIGR00199">
    <property type="entry name" value="PncC_domain"/>
    <property type="match status" value="1"/>
</dbReference>
<dbReference type="InterPro" id="IPR036571">
    <property type="entry name" value="MECDP_synthase_sf"/>
</dbReference>
<comment type="similarity">
    <text evidence="14">In the N-terminal section; belongs to the IspD/TarI cytidylyltransferase family. IspD subfamily.</text>
</comment>
<proteinExistence type="inferred from homology"/>
<feature type="site" description="Transition state stabilizer" evidence="14">
    <location>
        <position position="356"/>
    </location>
</feature>
<dbReference type="InterPro" id="IPR018294">
    <property type="entry name" value="ISPD_synthase_CS"/>
</dbReference>
<evidence type="ECO:0000256" key="2">
    <source>
        <dbReference type="ARBA" id="ARBA00001282"/>
    </source>
</evidence>
<feature type="binding site" evidence="14">
    <location>
        <begin position="257"/>
        <end position="258"/>
    </location>
    <ligand>
        <name>4-CDP-2-C-methyl-D-erythritol 2-phosphate</name>
        <dbReference type="ChEBI" id="CHEBI:57919"/>
    </ligand>
</feature>
<dbReference type="GO" id="GO:0050518">
    <property type="term" value="F:2-C-methyl-D-erythritol 4-phosphate cytidylyltransferase activity"/>
    <property type="evidence" value="ECO:0007669"/>
    <property type="project" value="UniProtKB-EC"/>
</dbReference>
<dbReference type="RefSeq" id="WP_343163710.1">
    <property type="nucleotide sequence ID" value="NZ_JBHRSV010000001.1"/>
</dbReference>
<keyword evidence="18" id="KW-1185">Reference proteome</keyword>
<keyword evidence="11 14" id="KW-0414">Isoprene biosynthesis</keyword>
<evidence type="ECO:0000256" key="11">
    <source>
        <dbReference type="ARBA" id="ARBA00023229"/>
    </source>
</evidence>
<evidence type="ECO:0000256" key="8">
    <source>
        <dbReference type="ARBA" id="ARBA00022679"/>
    </source>
</evidence>
<dbReference type="Pfam" id="PF02542">
    <property type="entry name" value="YgbB"/>
    <property type="match status" value="1"/>
</dbReference>
<evidence type="ECO:0000256" key="12">
    <source>
        <dbReference type="ARBA" id="ARBA00023239"/>
    </source>
</evidence>
<dbReference type="EC" id="4.6.1.12" evidence="14"/>
<evidence type="ECO:0000256" key="5">
    <source>
        <dbReference type="ARBA" id="ARBA00004787"/>
    </source>
</evidence>
<dbReference type="GO" id="GO:0008685">
    <property type="term" value="F:2-C-methyl-D-erythritol 2,4-cyclodiphosphate synthase activity"/>
    <property type="evidence" value="ECO:0007669"/>
    <property type="project" value="UniProtKB-EC"/>
</dbReference>
<dbReference type="InterPro" id="IPR034683">
    <property type="entry name" value="IspD/TarI"/>
</dbReference>
<dbReference type="CDD" id="cd00554">
    <property type="entry name" value="MECDP_synthase"/>
    <property type="match status" value="1"/>
</dbReference>
<evidence type="ECO:0000256" key="14">
    <source>
        <dbReference type="HAMAP-Rule" id="MF_01520"/>
    </source>
</evidence>
<dbReference type="PROSITE" id="PS01295">
    <property type="entry name" value="ISPD"/>
    <property type="match status" value="1"/>
</dbReference>
<protein>
    <recommendedName>
        <fullName evidence="14">Bifunctional enzyme IspD/IspF</fullName>
    </recommendedName>
    <domain>
        <recommendedName>
            <fullName evidence="14">2-C-methyl-D-erythritol 4-phosphate cytidylyltransferase</fullName>
            <ecNumber evidence="14">2.7.7.60</ecNumber>
        </recommendedName>
        <alternativeName>
            <fullName evidence="14">4-diphosphocytidyl-2C-methyl-D-erythritol synthase</fullName>
        </alternativeName>
        <alternativeName>
            <fullName evidence="14">MEP cytidylyltransferase</fullName>
            <shortName evidence="14">MCT</shortName>
        </alternativeName>
    </domain>
    <domain>
        <recommendedName>
            <fullName evidence="14">2-C-methyl-D-erythritol 2,4-cyclodiphosphate synthase</fullName>
            <shortName evidence="14">MECDP-synthase</shortName>
            <shortName evidence="14">MECPP-synthase</shortName>
            <shortName evidence="14">MECPS</shortName>
            <ecNumber evidence="14">4.6.1.12</ecNumber>
        </recommendedName>
    </domain>
</protein>
<dbReference type="HAMAP" id="MF_01520">
    <property type="entry name" value="IspDF"/>
    <property type="match status" value="1"/>
</dbReference>
<comment type="function">
    <text evidence="14">Bifunctional enzyme that catalyzes the formation of 4-diphosphocytidyl-2-C-methyl-D-erythritol from CTP and 2-C-methyl-D-erythritol 4-phosphate (MEP) (IspD), and catalyzes the conversion of 4-diphosphocytidyl-2-C-methyl-D-erythritol 2-phosphate (CDP-ME2P) to 2-C-methyl-D-erythritol 2,4-cyclodiphosphate (ME-CPP) with a corresponding release of cytidine 5-monophosphate (CMP) (IspF).</text>
</comment>
<comment type="cofactor">
    <cofactor evidence="3 14">
        <name>a divalent metal cation</name>
        <dbReference type="ChEBI" id="CHEBI:60240"/>
    </cofactor>
</comment>
<evidence type="ECO:0000256" key="4">
    <source>
        <dbReference type="ARBA" id="ARBA00004709"/>
    </source>
</evidence>
<dbReference type="EC" id="2.7.7.60" evidence="14"/>
<dbReference type="HAMAP" id="MF_00107">
    <property type="entry name" value="IspF"/>
    <property type="match status" value="1"/>
</dbReference>
<dbReference type="PROSITE" id="PS01350">
    <property type="entry name" value="ISPF"/>
    <property type="match status" value="1"/>
</dbReference>
<feature type="region of interest" description="2-C-methyl-D-erythritol 2,4-cyclodiphosphate synthase" evidence="14">
    <location>
        <begin position="225"/>
        <end position="546"/>
    </location>
</feature>
<feature type="site" description="Transition state stabilizer" evidence="14">
    <location>
        <position position="16"/>
    </location>
</feature>
<dbReference type="InterPro" id="IPR026596">
    <property type="entry name" value="IspD/F"/>
</dbReference>
<feature type="site" description="Positions MEP for the nucleophilic attack" evidence="14">
    <location>
        <position position="205"/>
    </location>
</feature>
<evidence type="ECO:0000256" key="3">
    <source>
        <dbReference type="ARBA" id="ARBA00001968"/>
    </source>
</evidence>
<evidence type="ECO:0000259" key="15">
    <source>
        <dbReference type="Pfam" id="PF02464"/>
    </source>
</evidence>
<dbReference type="InterPro" id="IPR008136">
    <property type="entry name" value="CinA_C"/>
</dbReference>
<evidence type="ECO:0000259" key="16">
    <source>
        <dbReference type="Pfam" id="PF02542"/>
    </source>
</evidence>
<comment type="similarity">
    <text evidence="6">Belongs to the IspF family.</text>
</comment>
<comment type="pathway">
    <text evidence="4 14">Isoprenoid biosynthesis; isopentenyl diphosphate biosynthesis via DXP pathway; isopentenyl diphosphate from 1-deoxy-D-xylulose 5-phosphate: step 4/6.</text>
</comment>
<keyword evidence="13 14" id="KW-0511">Multifunctional enzyme</keyword>
<dbReference type="CDD" id="cd02516">
    <property type="entry name" value="CDP-ME_synthetase"/>
    <property type="match status" value="1"/>
</dbReference>
<sequence length="546" mass="56772">MPRTAAIIVAAGRGERAGGGIPKQYRMLGGVAVLRRTAEVLDRHPGVDSLVVVINPDDARLAHEALGDIEAVLVPGGATRTASVRAGLAALPGNAELVLIHDAARPFVSAALIDRVIDALARCESALPVLPVSDALWRGSEGLAETAIDRSGLFRAQTPQGFRLDALLAAYDRLPDDTAMADDAEVARAAGLSVATVAGAEENFKLTLASDFERAEQILTSGDCVTGSGFDVHRLEPADHMMLCGVRVEEGLGLVGHSDADAGLHAITDALLGAIAAGDIGQHFPPSDPQWRGASSDRFLQHAAGLARSAGADIRHVDVTLICERPKVSKYRDAMRARIADILDIPLARVSVKATTTEGLGFTGRREGLAAQASVTVRRGIGTLPAPSLRELANEVLERARNAGVKIATAESCTGGLIAASLTEIAGSSDVVDRGFVTYSNDAKNEMLSVPSELYGNGGPGAVSEDVARAMASGVLKNSKAKFAVAVTGVAGPGASENKPEGLVWFALAGPEGVMAYKKEFGALGRSQVRTETVRFALQLLRDAVG</sequence>
<evidence type="ECO:0000256" key="9">
    <source>
        <dbReference type="ARBA" id="ARBA00022695"/>
    </source>
</evidence>
<dbReference type="Gene3D" id="3.90.950.20">
    <property type="entry name" value="CinA-like"/>
    <property type="match status" value="1"/>
</dbReference>
<dbReference type="Pfam" id="PF01128">
    <property type="entry name" value="IspD"/>
    <property type="match status" value="1"/>
</dbReference>
<feature type="binding site" evidence="14">
    <location>
        <position position="233"/>
    </location>
    <ligand>
        <name>a divalent metal cation</name>
        <dbReference type="ChEBI" id="CHEBI:60240"/>
    </ligand>
</feature>
<comment type="catalytic activity">
    <reaction evidence="2 14">
        <text>2-C-methyl-D-erythritol 4-phosphate + CTP + H(+) = 4-CDP-2-C-methyl-D-erythritol + diphosphate</text>
        <dbReference type="Rhea" id="RHEA:13429"/>
        <dbReference type="ChEBI" id="CHEBI:15378"/>
        <dbReference type="ChEBI" id="CHEBI:33019"/>
        <dbReference type="ChEBI" id="CHEBI:37563"/>
        <dbReference type="ChEBI" id="CHEBI:57823"/>
        <dbReference type="ChEBI" id="CHEBI:58262"/>
        <dbReference type="EC" id="2.7.7.60"/>
    </reaction>
</comment>
<dbReference type="SUPFAM" id="SSF69765">
    <property type="entry name" value="IpsF-like"/>
    <property type="match status" value="1"/>
</dbReference>
<evidence type="ECO:0000256" key="1">
    <source>
        <dbReference type="ARBA" id="ARBA00000200"/>
    </source>
</evidence>
<gene>
    <name evidence="14" type="primary">ispDF</name>
    <name evidence="17" type="ORF">ACFOOR_00480</name>
</gene>
<dbReference type="Gene3D" id="3.90.550.10">
    <property type="entry name" value="Spore Coat Polysaccharide Biosynthesis Protein SpsA, Chain A"/>
    <property type="match status" value="1"/>
</dbReference>
<dbReference type="SUPFAM" id="SSF53448">
    <property type="entry name" value="Nucleotide-diphospho-sugar transferases"/>
    <property type="match status" value="1"/>
</dbReference>
<keyword evidence="9 14" id="KW-0548">Nucleotidyltransferase</keyword>
<feature type="site" description="Transition state stabilizer" evidence="14">
    <location>
        <position position="257"/>
    </location>
</feature>
<dbReference type="NCBIfam" id="TIGR00453">
    <property type="entry name" value="ispD"/>
    <property type="match status" value="1"/>
</dbReference>
<evidence type="ECO:0000256" key="13">
    <source>
        <dbReference type="ARBA" id="ARBA00023268"/>
    </source>
</evidence>
<feature type="binding site" evidence="14">
    <location>
        <position position="231"/>
    </location>
    <ligand>
        <name>a divalent metal cation</name>
        <dbReference type="ChEBI" id="CHEBI:60240"/>
    </ligand>
</feature>
<dbReference type="InterPro" id="IPR003526">
    <property type="entry name" value="MECDP_synthase"/>
</dbReference>
<name>A0ABV6ZT26_9PROT</name>
<dbReference type="InterPro" id="IPR001228">
    <property type="entry name" value="IspD"/>
</dbReference>
<evidence type="ECO:0000313" key="18">
    <source>
        <dbReference type="Proteomes" id="UP001595379"/>
    </source>
</evidence>
<dbReference type="HAMAP" id="MF_00108">
    <property type="entry name" value="IspD"/>
    <property type="match status" value="1"/>
</dbReference>
<comment type="caution">
    <text evidence="14">Lacks conserved residue(s) required for the propagation of feature annotation.</text>
</comment>
<reference evidence="18" key="1">
    <citation type="journal article" date="2019" name="Int. J. Syst. Evol. Microbiol.">
        <title>The Global Catalogue of Microorganisms (GCM) 10K type strain sequencing project: providing services to taxonomists for standard genome sequencing and annotation.</title>
        <authorList>
            <consortium name="The Broad Institute Genomics Platform"/>
            <consortium name="The Broad Institute Genome Sequencing Center for Infectious Disease"/>
            <person name="Wu L."/>
            <person name="Ma J."/>
        </authorList>
    </citation>
    <scope>NUCLEOTIDE SEQUENCE [LARGE SCALE GENOMIC DNA]</scope>
    <source>
        <strain evidence="18">KCTC 52487</strain>
    </source>
</reference>
<keyword evidence="12 14" id="KW-0456">Lyase</keyword>
<comment type="caution">
    <text evidence="17">The sequence shown here is derived from an EMBL/GenBank/DDBJ whole genome shotgun (WGS) entry which is preliminary data.</text>
</comment>
<feature type="domain" description="CinA C-terminal" evidence="15">
    <location>
        <begin position="391"/>
        <end position="544"/>
    </location>
</feature>
<feature type="binding site" evidence="14">
    <location>
        <position position="265"/>
    </location>
    <ligand>
        <name>a divalent metal cation</name>
        <dbReference type="ChEBI" id="CHEBI:60240"/>
    </ligand>
</feature>
<comment type="similarity">
    <text evidence="14">In the C-terminal section; belongs to the IspF family.</text>
</comment>
<feature type="site" description="Transition state stabilizer" evidence="14">
    <location>
        <position position="23"/>
    </location>
</feature>
<feature type="site" description="Positions MEP for the nucleophilic attack" evidence="14">
    <location>
        <position position="150"/>
    </location>
</feature>
<evidence type="ECO:0000256" key="7">
    <source>
        <dbReference type="ARBA" id="ARBA00009789"/>
    </source>
</evidence>
<dbReference type="Proteomes" id="UP001595379">
    <property type="component" value="Unassembled WGS sequence"/>
</dbReference>
<dbReference type="InterPro" id="IPR020555">
    <property type="entry name" value="MECDP_synthase_CS"/>
</dbReference>